<dbReference type="RefSeq" id="XP_012335324.1">
    <property type="nucleotide sequence ID" value="XM_012479901.1"/>
</dbReference>
<dbReference type="VEuPathDB" id="PlasmoDB:AK88_02270"/>
<name>A0A0D9QLP2_PLAFR</name>
<dbReference type="EMBL" id="KQ001666">
    <property type="protein sequence ID" value="KJP87995.1"/>
    <property type="molecule type" value="Genomic_DNA"/>
</dbReference>
<feature type="compositionally biased region" description="Basic and acidic residues" evidence="1">
    <location>
        <begin position="12"/>
        <end position="21"/>
    </location>
</feature>
<proteinExistence type="predicted"/>
<dbReference type="Proteomes" id="UP000054561">
    <property type="component" value="Unassembled WGS sequence"/>
</dbReference>
<keyword evidence="3" id="KW-1185">Reference proteome</keyword>
<evidence type="ECO:0000313" key="3">
    <source>
        <dbReference type="Proteomes" id="UP000054561"/>
    </source>
</evidence>
<protein>
    <submittedName>
        <fullName evidence="2">Uncharacterized protein</fullName>
    </submittedName>
</protein>
<accession>A0A0D9QLP2</accession>
<evidence type="ECO:0000313" key="2">
    <source>
        <dbReference type="EMBL" id="KJP87995.1"/>
    </source>
</evidence>
<dbReference type="AlphaFoldDB" id="A0A0D9QLP2"/>
<evidence type="ECO:0000256" key="1">
    <source>
        <dbReference type="SAM" id="MobiDB-lite"/>
    </source>
</evidence>
<organism evidence="2 3">
    <name type="scientific">Plasmodium fragile</name>
    <dbReference type="NCBI Taxonomy" id="5857"/>
    <lineage>
        <taxon>Eukaryota</taxon>
        <taxon>Sar</taxon>
        <taxon>Alveolata</taxon>
        <taxon>Apicomplexa</taxon>
        <taxon>Aconoidasida</taxon>
        <taxon>Haemosporida</taxon>
        <taxon>Plasmodiidae</taxon>
        <taxon>Plasmodium</taxon>
        <taxon>Plasmodium (Plasmodium)</taxon>
    </lineage>
</organism>
<sequence length="111" mass="12991">MEIGKIRGGRKNNGDTPEKGANKVMALCQDDVHTQNERCISNAEYKNKSLRRGSVQDCPKIEYMKKKSIKMHYLWKWSKNSHFEKLAKNIDTLEIFKQIRNFVKFSNNAQL</sequence>
<gene>
    <name evidence="2" type="ORF">AK88_02270</name>
</gene>
<reference evidence="2 3" key="1">
    <citation type="submission" date="2014-03" db="EMBL/GenBank/DDBJ databases">
        <title>The Genome Sequence of Plasmodium fragile nilgiri.</title>
        <authorList>
            <consortium name="The Broad Institute Genomics Platform"/>
            <consortium name="The Broad Institute Genome Sequencing Center for Infectious Disease"/>
            <person name="Neafsey D."/>
            <person name="Duraisingh M."/>
            <person name="Young S.K."/>
            <person name="Zeng Q."/>
            <person name="Gargeya S."/>
            <person name="Abouelleil A."/>
            <person name="Alvarado L."/>
            <person name="Chapman S.B."/>
            <person name="Gainer-Dewar J."/>
            <person name="Goldberg J."/>
            <person name="Griggs A."/>
            <person name="Gujja S."/>
            <person name="Hansen M."/>
            <person name="Howarth C."/>
            <person name="Imamovic A."/>
            <person name="Larimer J."/>
            <person name="Pearson M."/>
            <person name="Poon T.W."/>
            <person name="Priest M."/>
            <person name="Roberts A."/>
            <person name="Saif S."/>
            <person name="Shea T."/>
            <person name="Sykes S."/>
            <person name="Wortman J."/>
            <person name="Nusbaum C."/>
            <person name="Birren B."/>
        </authorList>
    </citation>
    <scope>NUCLEOTIDE SEQUENCE [LARGE SCALE GENOMIC DNA]</scope>
    <source>
        <strain evidence="3">nilgiri</strain>
    </source>
</reference>
<dbReference type="GeneID" id="24267584"/>
<feature type="region of interest" description="Disordered" evidence="1">
    <location>
        <begin position="1"/>
        <end position="21"/>
    </location>
</feature>